<name>A0A2W4W8L4_9CYAN</name>
<evidence type="ECO:0000256" key="4">
    <source>
        <dbReference type="PIRNR" id="PIRNR002756"/>
    </source>
</evidence>
<dbReference type="PROSITE" id="PS51257">
    <property type="entry name" value="PROKAR_LIPOPROTEIN"/>
    <property type="match status" value="1"/>
</dbReference>
<reference evidence="8 9" key="1">
    <citation type="submission" date="2018-04" db="EMBL/GenBank/DDBJ databases">
        <authorList>
            <person name="Go L.Y."/>
            <person name="Mitchell J.A."/>
        </authorList>
    </citation>
    <scope>NUCLEOTIDE SEQUENCE [LARGE SCALE GENOMIC DNA]</scope>
    <source>
        <strain evidence="8">ULC066bin1</strain>
    </source>
</reference>
<evidence type="ECO:0000256" key="6">
    <source>
        <dbReference type="SAM" id="SignalP"/>
    </source>
</evidence>
<feature type="domain" description="PBP" evidence="7">
    <location>
        <begin position="63"/>
        <end position="348"/>
    </location>
</feature>
<feature type="compositionally biased region" description="Low complexity" evidence="5">
    <location>
        <begin position="34"/>
        <end position="51"/>
    </location>
</feature>
<dbReference type="EMBL" id="QBML01000012">
    <property type="protein sequence ID" value="PZO41116.1"/>
    <property type="molecule type" value="Genomic_DNA"/>
</dbReference>
<evidence type="ECO:0000256" key="2">
    <source>
        <dbReference type="ARBA" id="ARBA00022448"/>
    </source>
</evidence>
<dbReference type="PANTHER" id="PTHR42996">
    <property type="entry name" value="PHOSPHATE-BINDING PROTEIN PSTS"/>
    <property type="match status" value="1"/>
</dbReference>
<feature type="signal peptide" evidence="6">
    <location>
        <begin position="1"/>
        <end position="31"/>
    </location>
</feature>
<protein>
    <recommendedName>
        <fullName evidence="4">Phosphate-binding protein</fullName>
    </recommendedName>
</protein>
<dbReference type="GO" id="GO:0042301">
    <property type="term" value="F:phosphate ion binding"/>
    <property type="evidence" value="ECO:0007669"/>
    <property type="project" value="InterPro"/>
</dbReference>
<dbReference type="GO" id="GO:0043190">
    <property type="term" value="C:ATP-binding cassette (ABC) transporter complex"/>
    <property type="evidence" value="ECO:0007669"/>
    <property type="project" value="InterPro"/>
</dbReference>
<evidence type="ECO:0000313" key="8">
    <source>
        <dbReference type="EMBL" id="PZO41116.1"/>
    </source>
</evidence>
<keyword evidence="3 4" id="KW-0592">Phosphate transport</keyword>
<dbReference type="SUPFAM" id="SSF53850">
    <property type="entry name" value="Periplasmic binding protein-like II"/>
    <property type="match status" value="1"/>
</dbReference>
<dbReference type="AlphaFoldDB" id="A0A2W4W8L4"/>
<gene>
    <name evidence="8" type="primary">pstS</name>
    <name evidence="8" type="ORF">DCF19_10270</name>
</gene>
<dbReference type="GO" id="GO:0035435">
    <property type="term" value="P:phosphate ion transmembrane transport"/>
    <property type="evidence" value="ECO:0007669"/>
    <property type="project" value="InterPro"/>
</dbReference>
<comment type="caution">
    <text evidence="8">The sequence shown here is derived from an EMBL/GenBank/DDBJ whole genome shotgun (WGS) entry which is preliminary data.</text>
</comment>
<evidence type="ECO:0000256" key="1">
    <source>
        <dbReference type="ARBA" id="ARBA00008725"/>
    </source>
</evidence>
<evidence type="ECO:0000259" key="7">
    <source>
        <dbReference type="Pfam" id="PF12849"/>
    </source>
</evidence>
<dbReference type="NCBIfam" id="TIGR00975">
    <property type="entry name" value="3a0107s03"/>
    <property type="match status" value="1"/>
</dbReference>
<comment type="similarity">
    <text evidence="1 4">Belongs to the PstS family.</text>
</comment>
<dbReference type="Proteomes" id="UP000249467">
    <property type="component" value="Unassembled WGS sequence"/>
</dbReference>
<evidence type="ECO:0000256" key="3">
    <source>
        <dbReference type="ARBA" id="ARBA00022592"/>
    </source>
</evidence>
<dbReference type="Pfam" id="PF12849">
    <property type="entry name" value="PBP_like_2"/>
    <property type="match status" value="1"/>
</dbReference>
<dbReference type="PANTHER" id="PTHR42996:SF1">
    <property type="entry name" value="PHOSPHATE-BINDING PROTEIN PSTS"/>
    <property type="match status" value="1"/>
</dbReference>
<dbReference type="Gene3D" id="3.40.190.10">
    <property type="entry name" value="Periplasmic binding protein-like II"/>
    <property type="match status" value="2"/>
</dbReference>
<feature type="region of interest" description="Disordered" evidence="5">
    <location>
        <begin position="31"/>
        <end position="64"/>
    </location>
</feature>
<keyword evidence="2 4" id="KW-0813">Transport</keyword>
<dbReference type="InterPro" id="IPR050962">
    <property type="entry name" value="Phosphate-bind_PstS"/>
</dbReference>
<dbReference type="InterPro" id="IPR024370">
    <property type="entry name" value="PBP_domain"/>
</dbReference>
<accession>A0A2W4W8L4</accession>
<sequence>MRPSLKLSRRKALYLTLGGLGFAMVSCNSPAPTPEATKPAATATASGKPTTDASSSPSAQIAGGKPVSLSGAGASFPAPLYQRWFSDFNKKNSNVQISYQSVGSGAGVKQFTAATVDFGASDTAMKDDEIAKVAKGAVLIPVTAGSIVLAYNLPDVKEVKLSREVYSSIFLGKITKWNDPAIAKLNEGTKLPDTAISVVYRADGSGTTGVFTKHLSTISADWKSGPGEGKSVQWPTGTGAKGNEGVTAQVQQTAGAISYVEYGYAVQNKLSFATIENKSGKYIKADPESGSKSLASIELPPSLIAFDPDPKGEGAYPIVSFTWLAFYKKYDDPNKAEAIKAMLEWAITEGQKTSAELGYIPLPADVVTKIKPAIASIS</sequence>
<proteinExistence type="inferred from homology"/>
<dbReference type="PIRSF" id="PIRSF002756">
    <property type="entry name" value="PstS"/>
    <property type="match status" value="1"/>
</dbReference>
<feature type="chain" id="PRO_5015952692" description="Phosphate-binding protein" evidence="6">
    <location>
        <begin position="32"/>
        <end position="378"/>
    </location>
</feature>
<dbReference type="InterPro" id="IPR005673">
    <property type="entry name" value="ABC_phos-bd_PstS"/>
</dbReference>
<keyword evidence="6" id="KW-0732">Signal</keyword>
<organism evidence="8 9">
    <name type="scientific">Pseudanabaena frigida</name>
    <dbReference type="NCBI Taxonomy" id="945775"/>
    <lineage>
        <taxon>Bacteria</taxon>
        <taxon>Bacillati</taxon>
        <taxon>Cyanobacteriota</taxon>
        <taxon>Cyanophyceae</taxon>
        <taxon>Pseudanabaenales</taxon>
        <taxon>Pseudanabaenaceae</taxon>
        <taxon>Pseudanabaena</taxon>
    </lineage>
</organism>
<reference evidence="8 9" key="2">
    <citation type="submission" date="2018-06" db="EMBL/GenBank/DDBJ databases">
        <title>Metagenomic assembly of (sub)arctic Cyanobacteria and their associated microbiome from non-axenic cultures.</title>
        <authorList>
            <person name="Baurain D."/>
        </authorList>
    </citation>
    <scope>NUCLEOTIDE SEQUENCE [LARGE SCALE GENOMIC DNA]</scope>
    <source>
        <strain evidence="8">ULC066bin1</strain>
    </source>
</reference>
<dbReference type="CDD" id="cd13565">
    <property type="entry name" value="PBP2_PstS"/>
    <property type="match status" value="1"/>
</dbReference>
<evidence type="ECO:0000256" key="5">
    <source>
        <dbReference type="SAM" id="MobiDB-lite"/>
    </source>
</evidence>
<evidence type="ECO:0000313" key="9">
    <source>
        <dbReference type="Proteomes" id="UP000249467"/>
    </source>
</evidence>